<accession>A0A8J4U473</accession>
<comment type="caution">
    <text evidence="1">The sequence shown here is derived from an EMBL/GenBank/DDBJ whole genome shotgun (WGS) entry which is preliminary data.</text>
</comment>
<reference evidence="1" key="1">
    <citation type="submission" date="2020-07" db="EMBL/GenBank/DDBJ databases">
        <title>Clarias magur genome sequencing, assembly and annotation.</title>
        <authorList>
            <person name="Kushwaha B."/>
            <person name="Kumar R."/>
            <person name="Das P."/>
            <person name="Joshi C.G."/>
            <person name="Kumar D."/>
            <person name="Nagpure N.S."/>
            <person name="Pandey M."/>
            <person name="Agarwal S."/>
            <person name="Srivastava S."/>
            <person name="Singh M."/>
            <person name="Sahoo L."/>
            <person name="Jayasankar P."/>
            <person name="Meher P.K."/>
            <person name="Koringa P.G."/>
            <person name="Iquebal M.A."/>
            <person name="Das S.P."/>
            <person name="Bit A."/>
            <person name="Patnaik S."/>
            <person name="Patel N."/>
            <person name="Shah T.M."/>
            <person name="Hinsu A."/>
            <person name="Jena J.K."/>
        </authorList>
    </citation>
    <scope>NUCLEOTIDE SEQUENCE</scope>
    <source>
        <strain evidence="1">CIFAMagur01</strain>
        <tissue evidence="1">Testis</tissue>
    </source>
</reference>
<organism evidence="1 2">
    <name type="scientific">Clarias magur</name>
    <name type="common">Asian catfish</name>
    <name type="synonym">Macropteronotus magur</name>
    <dbReference type="NCBI Taxonomy" id="1594786"/>
    <lineage>
        <taxon>Eukaryota</taxon>
        <taxon>Metazoa</taxon>
        <taxon>Chordata</taxon>
        <taxon>Craniata</taxon>
        <taxon>Vertebrata</taxon>
        <taxon>Euteleostomi</taxon>
        <taxon>Actinopterygii</taxon>
        <taxon>Neopterygii</taxon>
        <taxon>Teleostei</taxon>
        <taxon>Ostariophysi</taxon>
        <taxon>Siluriformes</taxon>
        <taxon>Clariidae</taxon>
        <taxon>Clarias</taxon>
    </lineage>
</organism>
<dbReference type="EMBL" id="QNUK01000168">
    <property type="protein sequence ID" value="KAF5899398.1"/>
    <property type="molecule type" value="Genomic_DNA"/>
</dbReference>
<name>A0A8J4U473_CLAMG</name>
<dbReference type="AlphaFoldDB" id="A0A8J4U473"/>
<dbReference type="Proteomes" id="UP000727407">
    <property type="component" value="Unassembled WGS sequence"/>
</dbReference>
<evidence type="ECO:0000313" key="1">
    <source>
        <dbReference type="EMBL" id="KAF5899398.1"/>
    </source>
</evidence>
<sequence length="53" mass="5472">MWHKECQKSSKKKGGVGAVLVVDALGCHGQPTPAKTCKGSSVAMESTCPRPCG</sequence>
<evidence type="ECO:0000313" key="2">
    <source>
        <dbReference type="Proteomes" id="UP000727407"/>
    </source>
</evidence>
<gene>
    <name evidence="1" type="ORF">DAT39_010860</name>
</gene>
<protein>
    <submittedName>
        <fullName evidence="1">Uncharacterized protein</fullName>
    </submittedName>
</protein>
<keyword evidence="2" id="KW-1185">Reference proteome</keyword>
<proteinExistence type="predicted"/>